<keyword evidence="2" id="KW-1133">Transmembrane helix</keyword>
<sequence length="108" mass="11095">MHGKATALGAGPPVGDDAPRPRPRHPAPGTAPLTPGTVDVNGLPQVLALYSTDLGWFTGTGENAFTPILISSFVYGAAIVLVVLFEPGGLAAIGRRIAGLTRRGKDPR</sequence>
<organism evidence="3 4">
    <name type="scientific">Prauserella isguenensis</name>
    <dbReference type="NCBI Taxonomy" id="1470180"/>
    <lineage>
        <taxon>Bacteria</taxon>
        <taxon>Bacillati</taxon>
        <taxon>Actinomycetota</taxon>
        <taxon>Actinomycetes</taxon>
        <taxon>Pseudonocardiales</taxon>
        <taxon>Pseudonocardiaceae</taxon>
        <taxon>Prauserella</taxon>
    </lineage>
</organism>
<keyword evidence="2" id="KW-0812">Transmembrane</keyword>
<evidence type="ECO:0000313" key="4">
    <source>
        <dbReference type="Proteomes" id="UP000550714"/>
    </source>
</evidence>
<dbReference type="AlphaFoldDB" id="A0A839S4L4"/>
<dbReference type="Proteomes" id="UP000550714">
    <property type="component" value="Unassembled WGS sequence"/>
</dbReference>
<keyword evidence="4" id="KW-1185">Reference proteome</keyword>
<evidence type="ECO:0000256" key="2">
    <source>
        <dbReference type="SAM" id="Phobius"/>
    </source>
</evidence>
<reference evidence="3 4" key="1">
    <citation type="submission" date="2020-08" db="EMBL/GenBank/DDBJ databases">
        <title>Genomic Encyclopedia of Type Strains, Phase III (KMG-III): the genomes of soil and plant-associated and newly described type strains.</title>
        <authorList>
            <person name="Whitman W."/>
        </authorList>
    </citation>
    <scope>NUCLEOTIDE SEQUENCE [LARGE SCALE GENOMIC DNA]</scope>
    <source>
        <strain evidence="3 4">CECT 8577</strain>
    </source>
</reference>
<gene>
    <name evidence="3" type="ORF">FHS23_004074</name>
</gene>
<evidence type="ECO:0000313" key="3">
    <source>
        <dbReference type="EMBL" id="MBB3053031.1"/>
    </source>
</evidence>
<feature type="transmembrane region" description="Helical" evidence="2">
    <location>
        <begin position="64"/>
        <end position="85"/>
    </location>
</feature>
<feature type="region of interest" description="Disordered" evidence="1">
    <location>
        <begin position="1"/>
        <end position="36"/>
    </location>
</feature>
<proteinExistence type="predicted"/>
<comment type="caution">
    <text evidence="3">The sequence shown here is derived from an EMBL/GenBank/DDBJ whole genome shotgun (WGS) entry which is preliminary data.</text>
</comment>
<accession>A0A839S4L4</accession>
<protein>
    <submittedName>
        <fullName evidence="3">Uncharacterized protein</fullName>
    </submittedName>
</protein>
<keyword evidence="2" id="KW-0472">Membrane</keyword>
<name>A0A839S4L4_9PSEU</name>
<dbReference type="EMBL" id="JACHWU010000006">
    <property type="protein sequence ID" value="MBB3053031.1"/>
    <property type="molecule type" value="Genomic_DNA"/>
</dbReference>
<evidence type="ECO:0000256" key="1">
    <source>
        <dbReference type="SAM" id="MobiDB-lite"/>
    </source>
</evidence>
<feature type="compositionally biased region" description="Low complexity" evidence="1">
    <location>
        <begin position="27"/>
        <end position="36"/>
    </location>
</feature>